<comment type="similarity">
    <text evidence="10">Belongs to the MnmA/TRMU family.</text>
</comment>
<dbReference type="RefSeq" id="WP_096378733.1">
    <property type="nucleotide sequence ID" value="NZ_AP014940.1"/>
</dbReference>
<dbReference type="NCBIfam" id="NF001138">
    <property type="entry name" value="PRK00143.1"/>
    <property type="match status" value="1"/>
</dbReference>
<feature type="binding site" evidence="10">
    <location>
        <position position="141"/>
    </location>
    <ligand>
        <name>ATP</name>
        <dbReference type="ChEBI" id="CHEBI:30616"/>
    </ligand>
</feature>
<evidence type="ECO:0000256" key="2">
    <source>
        <dbReference type="ARBA" id="ARBA00022555"/>
    </source>
</evidence>
<evidence type="ECO:0000256" key="1">
    <source>
        <dbReference type="ARBA" id="ARBA00022490"/>
    </source>
</evidence>
<feature type="active site" description="Cysteine persulfide intermediate" evidence="10">
    <location>
        <position position="213"/>
    </location>
</feature>
<evidence type="ECO:0000259" key="12">
    <source>
        <dbReference type="Pfam" id="PF20258"/>
    </source>
</evidence>
<reference evidence="14 15" key="1">
    <citation type="journal article" date="2017" name="DNA Res.">
        <title>Complete genome sequence and expression profile of the commercial lytic enzyme producer Lysobacter enzymogenes M497-1.</title>
        <authorList>
            <person name="Takami H."/>
            <person name="Toyoda A."/>
            <person name="Uchiyama I."/>
            <person name="Itoh T."/>
            <person name="Takaki Y."/>
            <person name="Arai W."/>
            <person name="Nishi S."/>
            <person name="Kawai M."/>
            <person name="Shinya K."/>
            <person name="Ikeda H."/>
        </authorList>
    </citation>
    <scope>NUCLEOTIDE SEQUENCE [LARGE SCALE GENOMIC DNA]</scope>
    <source>
        <strain evidence="14 15">M497-1</strain>
    </source>
</reference>
<evidence type="ECO:0000256" key="9">
    <source>
        <dbReference type="ARBA" id="ARBA00051542"/>
    </source>
</evidence>
<feature type="region of interest" description="Interaction with tRNA" evidence="10">
    <location>
        <begin position="325"/>
        <end position="326"/>
    </location>
</feature>
<feature type="domain" description="tRNA-specific 2-thiouridylase MnmA-like C-terminal" evidence="12">
    <location>
        <begin position="298"/>
        <end position="374"/>
    </location>
</feature>
<protein>
    <recommendedName>
        <fullName evidence="10">tRNA-specific 2-thiouridylase MnmA</fullName>
        <ecNumber evidence="10">2.8.1.13</ecNumber>
    </recommendedName>
</protein>
<dbReference type="GO" id="GO:0103016">
    <property type="term" value="F:tRNA-uridine 2-sulfurtransferase activity"/>
    <property type="evidence" value="ECO:0007669"/>
    <property type="project" value="UniProtKB-EC"/>
</dbReference>
<dbReference type="Pfam" id="PF03054">
    <property type="entry name" value="tRNA_Me_trans"/>
    <property type="match status" value="1"/>
</dbReference>
<keyword evidence="4 10" id="KW-0819">tRNA processing</keyword>
<dbReference type="Gene3D" id="2.30.30.280">
    <property type="entry name" value="Adenine nucleotide alpha hydrolases-like domains"/>
    <property type="match status" value="1"/>
</dbReference>
<accession>A0AAU9AXS0</accession>
<dbReference type="Proteomes" id="UP000218824">
    <property type="component" value="Chromosome"/>
</dbReference>
<dbReference type="SUPFAM" id="SSF52402">
    <property type="entry name" value="Adenine nucleotide alpha hydrolases-like"/>
    <property type="match status" value="1"/>
</dbReference>
<dbReference type="CDD" id="cd01998">
    <property type="entry name" value="MnmA_TRMU-like"/>
    <property type="match status" value="1"/>
</dbReference>
<dbReference type="EMBL" id="AP014940">
    <property type="protein sequence ID" value="BAV98231.1"/>
    <property type="molecule type" value="Genomic_DNA"/>
</dbReference>
<feature type="binding site" evidence="10">
    <location>
        <position position="36"/>
    </location>
    <ligand>
        <name>ATP</name>
        <dbReference type="ChEBI" id="CHEBI:30616"/>
    </ligand>
</feature>
<dbReference type="AlphaFoldDB" id="A0AAU9AXS0"/>
<evidence type="ECO:0000256" key="6">
    <source>
        <dbReference type="ARBA" id="ARBA00022840"/>
    </source>
</evidence>
<keyword evidence="6 10" id="KW-0067">ATP-binding</keyword>
<dbReference type="FunFam" id="2.30.30.280:FF:000001">
    <property type="entry name" value="tRNA-specific 2-thiouridylase MnmA"/>
    <property type="match status" value="1"/>
</dbReference>
<dbReference type="KEGG" id="lem:LEN_2744"/>
<dbReference type="Gene3D" id="3.40.50.620">
    <property type="entry name" value="HUPs"/>
    <property type="match status" value="1"/>
</dbReference>
<dbReference type="GO" id="GO:0000049">
    <property type="term" value="F:tRNA binding"/>
    <property type="evidence" value="ECO:0007669"/>
    <property type="project" value="UniProtKB-KW"/>
</dbReference>
<evidence type="ECO:0000256" key="11">
    <source>
        <dbReference type="SAM" id="MobiDB-lite"/>
    </source>
</evidence>
<dbReference type="Pfam" id="PF20259">
    <property type="entry name" value="tRNA_Me_trans_M"/>
    <property type="match status" value="1"/>
</dbReference>
<evidence type="ECO:0000256" key="7">
    <source>
        <dbReference type="ARBA" id="ARBA00022884"/>
    </source>
</evidence>
<comment type="subcellular location">
    <subcellularLocation>
        <location evidence="10">Cytoplasm</location>
    </subcellularLocation>
</comment>
<evidence type="ECO:0000313" key="15">
    <source>
        <dbReference type="Proteomes" id="UP000218824"/>
    </source>
</evidence>
<comment type="caution">
    <text evidence="10">Lacks conserved residue(s) required for the propagation of feature annotation.</text>
</comment>
<feature type="domain" description="tRNA-specific 2-thiouridylase MnmA-like central" evidence="13">
    <location>
        <begin position="222"/>
        <end position="287"/>
    </location>
</feature>
<dbReference type="InterPro" id="IPR023382">
    <property type="entry name" value="MnmA-like_central_sf"/>
</dbReference>
<feature type="region of interest" description="Disordered" evidence="11">
    <location>
        <begin position="46"/>
        <end position="66"/>
    </location>
</feature>
<evidence type="ECO:0000256" key="5">
    <source>
        <dbReference type="ARBA" id="ARBA00022741"/>
    </source>
</evidence>
<evidence type="ECO:0000256" key="10">
    <source>
        <dbReference type="HAMAP-Rule" id="MF_00144"/>
    </source>
</evidence>
<evidence type="ECO:0000313" key="14">
    <source>
        <dbReference type="EMBL" id="BAV98231.1"/>
    </source>
</evidence>
<dbReference type="Gene3D" id="2.40.30.10">
    <property type="entry name" value="Translation factors"/>
    <property type="match status" value="1"/>
</dbReference>
<gene>
    <name evidence="14" type="primary">trmU</name>
    <name evidence="10" type="synonym">mnmA</name>
    <name evidence="14" type="ORF">LEN_2744</name>
</gene>
<keyword evidence="7 10" id="KW-0694">RNA-binding</keyword>
<feature type="site" description="Interaction with tRNA" evidence="10">
    <location>
        <position position="358"/>
    </location>
</feature>
<dbReference type="InterPro" id="IPR004506">
    <property type="entry name" value="MnmA-like"/>
</dbReference>
<evidence type="ECO:0000256" key="3">
    <source>
        <dbReference type="ARBA" id="ARBA00022679"/>
    </source>
</evidence>
<feature type="region of interest" description="Interaction with target base in tRNA" evidence="10">
    <location>
        <begin position="112"/>
        <end position="114"/>
    </location>
</feature>
<keyword evidence="1 10" id="KW-0963">Cytoplasm</keyword>
<feature type="active site" description="Nucleophile" evidence="10">
    <location>
        <position position="117"/>
    </location>
</feature>
<dbReference type="PANTHER" id="PTHR11933:SF5">
    <property type="entry name" value="MITOCHONDRIAL TRNA-SPECIFIC 2-THIOURIDYLASE 1"/>
    <property type="match status" value="1"/>
</dbReference>
<sequence>MTRSADTIVGMSGGVDSSVAALLLRDSGQALSGLFMQNWADDGSGEAQDSASVAEGRKPKATGCRAEDDRRDAVAVSGRLGLPIHFRDFSGEYWAGVFEHFVAEYAAGRTPNPDVLCNREIKFKHFLDAARELGADYIATGHYARVDAADGRFRLLKALDRSKDQSYFLHQLGQAQLGATRFPLGELLKRDVREMARAAQLPTAAKKDSTGICFIGERDFREFLSRYLPAREGEIRTPDGRAIGRHPGVFYFTLGQREGLNIGGVRGFEQAPWYVIGKDVAGNVLYVDQGSDTPWLRSHTLTTEAAHWIAGAPPARRFACAAQTRYRQPDQSCEVEVGDDGTLSLRFAQPQRAVTPGQSLVLYAGDECLGGAVIATTDAPVPGLGKTSLSSTTTQ</sequence>
<feature type="site" description="Interaction with tRNA" evidence="10">
    <location>
        <position position="142"/>
    </location>
</feature>
<dbReference type="GeneID" id="83064585"/>
<keyword evidence="5 10" id="KW-0547">Nucleotide-binding</keyword>
<keyword evidence="8" id="KW-1015">Disulfide bond</keyword>
<keyword evidence="3 10" id="KW-0808">Transferase</keyword>
<dbReference type="PANTHER" id="PTHR11933">
    <property type="entry name" value="TRNA 5-METHYLAMINOMETHYL-2-THIOURIDYLATE -METHYLTRANSFERASE"/>
    <property type="match status" value="1"/>
</dbReference>
<evidence type="ECO:0000259" key="13">
    <source>
        <dbReference type="Pfam" id="PF20259"/>
    </source>
</evidence>
<evidence type="ECO:0000256" key="8">
    <source>
        <dbReference type="ARBA" id="ARBA00023157"/>
    </source>
</evidence>
<dbReference type="GO" id="GO:0002143">
    <property type="term" value="P:tRNA wobble position uridine thiolation"/>
    <property type="evidence" value="ECO:0007669"/>
    <property type="project" value="TreeGrafter"/>
</dbReference>
<dbReference type="InterPro" id="IPR046884">
    <property type="entry name" value="MnmA-like_central"/>
</dbReference>
<dbReference type="EC" id="2.8.1.13" evidence="10"/>
<comment type="function">
    <text evidence="10">Catalyzes the 2-thiolation of uridine at the wobble position (U34) of tRNA, leading to the formation of s(2)U34.</text>
</comment>
<dbReference type="HAMAP" id="MF_00144">
    <property type="entry name" value="tRNA_thiouridyl_MnmA"/>
    <property type="match status" value="1"/>
</dbReference>
<dbReference type="FunFam" id="2.40.30.10:FF:000023">
    <property type="entry name" value="tRNA-specific 2-thiouridylase MnmA"/>
    <property type="match status" value="1"/>
</dbReference>
<keyword evidence="2 10" id="KW-0820">tRNA-binding</keyword>
<dbReference type="GO" id="GO:0005524">
    <property type="term" value="F:ATP binding"/>
    <property type="evidence" value="ECO:0007669"/>
    <property type="project" value="UniProtKB-KW"/>
</dbReference>
<dbReference type="NCBIfam" id="TIGR00420">
    <property type="entry name" value="trmU"/>
    <property type="match status" value="1"/>
</dbReference>
<feature type="binding site" evidence="10">
    <location>
        <begin position="10"/>
        <end position="17"/>
    </location>
    <ligand>
        <name>ATP</name>
        <dbReference type="ChEBI" id="CHEBI:30616"/>
    </ligand>
</feature>
<organism evidence="14 15">
    <name type="scientific">Lysobacter enzymogenes</name>
    <dbReference type="NCBI Taxonomy" id="69"/>
    <lineage>
        <taxon>Bacteria</taxon>
        <taxon>Pseudomonadati</taxon>
        <taxon>Pseudomonadota</taxon>
        <taxon>Gammaproteobacteria</taxon>
        <taxon>Lysobacterales</taxon>
        <taxon>Lysobacteraceae</taxon>
        <taxon>Lysobacter</taxon>
    </lineage>
</organism>
<evidence type="ECO:0000256" key="4">
    <source>
        <dbReference type="ARBA" id="ARBA00022694"/>
    </source>
</evidence>
<dbReference type="Pfam" id="PF20258">
    <property type="entry name" value="tRNA_Me_trans_C"/>
    <property type="match status" value="1"/>
</dbReference>
<dbReference type="GO" id="GO:0005737">
    <property type="term" value="C:cytoplasm"/>
    <property type="evidence" value="ECO:0007669"/>
    <property type="project" value="UniProtKB-SubCell"/>
</dbReference>
<dbReference type="InterPro" id="IPR014729">
    <property type="entry name" value="Rossmann-like_a/b/a_fold"/>
</dbReference>
<proteinExistence type="inferred from homology"/>
<comment type="catalytic activity">
    <reaction evidence="9 10">
        <text>S-sulfanyl-L-cysteinyl-[protein] + uridine(34) in tRNA + AH2 + ATP = 2-thiouridine(34) in tRNA + L-cysteinyl-[protein] + A + AMP + diphosphate + H(+)</text>
        <dbReference type="Rhea" id="RHEA:47032"/>
        <dbReference type="Rhea" id="RHEA-COMP:10131"/>
        <dbReference type="Rhea" id="RHEA-COMP:11726"/>
        <dbReference type="Rhea" id="RHEA-COMP:11727"/>
        <dbReference type="Rhea" id="RHEA-COMP:11728"/>
        <dbReference type="ChEBI" id="CHEBI:13193"/>
        <dbReference type="ChEBI" id="CHEBI:15378"/>
        <dbReference type="ChEBI" id="CHEBI:17499"/>
        <dbReference type="ChEBI" id="CHEBI:29950"/>
        <dbReference type="ChEBI" id="CHEBI:30616"/>
        <dbReference type="ChEBI" id="CHEBI:33019"/>
        <dbReference type="ChEBI" id="CHEBI:61963"/>
        <dbReference type="ChEBI" id="CHEBI:65315"/>
        <dbReference type="ChEBI" id="CHEBI:87170"/>
        <dbReference type="ChEBI" id="CHEBI:456215"/>
        <dbReference type="EC" id="2.8.1.13"/>
    </reaction>
</comment>
<name>A0AAU9AXS0_LYSEN</name>
<dbReference type="InterPro" id="IPR046885">
    <property type="entry name" value="MnmA-like_C"/>
</dbReference>
<feature type="region of interest" description="Interaction with tRNA" evidence="10">
    <location>
        <begin position="163"/>
        <end position="165"/>
    </location>
</feature>